<proteinExistence type="predicted"/>
<evidence type="ECO:0000259" key="1">
    <source>
        <dbReference type="PROSITE" id="PS51094"/>
    </source>
</evidence>
<sequence length="154" mass="16451">MKFVDLIKPTAVKVITSTSSKKRLMHDVSDLAESAYGLRSPNILEALMEREALGPTGVGHGVALPHARIQGVDSVVGAFILLEKPIDFDSVDRQPVDIIFGLFAPEEAGVEHLKALALVSRSLRNPALCAKLRANPVPATLYTILTAAEAEKAA</sequence>
<dbReference type="PANTHER" id="PTHR47738:SF1">
    <property type="entry name" value="NITROGEN REGULATORY PROTEIN"/>
    <property type="match status" value="1"/>
</dbReference>
<dbReference type="Proteomes" id="UP000203589">
    <property type="component" value="Chromosome"/>
</dbReference>
<dbReference type="Pfam" id="PF00359">
    <property type="entry name" value="PTS_EIIA_2"/>
    <property type="match status" value="1"/>
</dbReference>
<keyword evidence="2" id="KW-0808">Transferase</keyword>
<dbReference type="InterPro" id="IPR016152">
    <property type="entry name" value="PTrfase/Anion_transptr"/>
</dbReference>
<dbReference type="InterPro" id="IPR051541">
    <property type="entry name" value="PTS_SugarTrans_NitroReg"/>
</dbReference>
<dbReference type="EC" id="2.7.1.-" evidence="2"/>
<dbReference type="AlphaFoldDB" id="A0A222E000"/>
<name>A0A222E000_9RHOB</name>
<dbReference type="KEGG" id="aht:ANTHELSMS3_00798"/>
<dbReference type="InterPro" id="IPR002178">
    <property type="entry name" value="PTS_EIIA_type-2_dom"/>
</dbReference>
<organism evidence="2 3">
    <name type="scientific">Antarctobacter heliothermus</name>
    <dbReference type="NCBI Taxonomy" id="74033"/>
    <lineage>
        <taxon>Bacteria</taxon>
        <taxon>Pseudomonadati</taxon>
        <taxon>Pseudomonadota</taxon>
        <taxon>Alphaproteobacteria</taxon>
        <taxon>Rhodobacterales</taxon>
        <taxon>Roseobacteraceae</taxon>
        <taxon>Antarctobacter</taxon>
    </lineage>
</organism>
<dbReference type="CDD" id="cd00211">
    <property type="entry name" value="PTS_IIA_fru"/>
    <property type="match status" value="1"/>
</dbReference>
<dbReference type="GO" id="GO:0030295">
    <property type="term" value="F:protein kinase activator activity"/>
    <property type="evidence" value="ECO:0007669"/>
    <property type="project" value="TreeGrafter"/>
</dbReference>
<dbReference type="GO" id="GO:0016740">
    <property type="term" value="F:transferase activity"/>
    <property type="evidence" value="ECO:0007669"/>
    <property type="project" value="UniProtKB-KW"/>
</dbReference>
<accession>A0A222E000</accession>
<keyword evidence="3" id="KW-1185">Reference proteome</keyword>
<dbReference type="Gene3D" id="3.40.930.10">
    <property type="entry name" value="Mannitol-specific EII, Chain A"/>
    <property type="match status" value="1"/>
</dbReference>
<reference evidence="2 3" key="1">
    <citation type="submission" date="2017-07" db="EMBL/GenBank/DDBJ databases">
        <title>Genome Sequence of Antarctobacter heliothermus Strain SMS3 Isolated from a culture of the Diatom Skeletonema marinoi.</title>
        <authorList>
            <person name="Topel M."/>
            <person name="Pinder M.I.M."/>
            <person name="Johansson O.N."/>
            <person name="Kourtchenko O."/>
            <person name="Godhe A."/>
            <person name="Clarke A.K."/>
        </authorList>
    </citation>
    <scope>NUCLEOTIDE SEQUENCE [LARGE SCALE GENOMIC DNA]</scope>
    <source>
        <strain evidence="2 3">SMS3</strain>
    </source>
</reference>
<evidence type="ECO:0000313" key="3">
    <source>
        <dbReference type="Proteomes" id="UP000203589"/>
    </source>
</evidence>
<dbReference type="RefSeq" id="WP_094033746.1">
    <property type="nucleotide sequence ID" value="NZ_CP022540.1"/>
</dbReference>
<protein>
    <submittedName>
        <fullName evidence="2">Nitrogen regulatory protein</fullName>
        <ecNumber evidence="2">2.7.1.-</ecNumber>
    </submittedName>
</protein>
<dbReference type="PROSITE" id="PS00372">
    <property type="entry name" value="PTS_EIIA_TYPE_2_HIS"/>
    <property type="match status" value="1"/>
</dbReference>
<evidence type="ECO:0000313" key="2">
    <source>
        <dbReference type="EMBL" id="ASP19516.1"/>
    </source>
</evidence>
<dbReference type="EMBL" id="CP022540">
    <property type="protein sequence ID" value="ASP19516.1"/>
    <property type="molecule type" value="Genomic_DNA"/>
</dbReference>
<dbReference type="PANTHER" id="PTHR47738">
    <property type="entry name" value="PTS SYSTEM FRUCTOSE-LIKE EIIA COMPONENT-RELATED"/>
    <property type="match status" value="1"/>
</dbReference>
<dbReference type="OrthoDB" id="95460at2"/>
<dbReference type="SUPFAM" id="SSF55804">
    <property type="entry name" value="Phoshotransferase/anion transport protein"/>
    <property type="match status" value="1"/>
</dbReference>
<gene>
    <name evidence="2" type="primary">ptsN</name>
    <name evidence="2" type="ORF">ANTHELSMS3_00798</name>
</gene>
<feature type="domain" description="PTS EIIA type-2" evidence="1">
    <location>
        <begin position="5"/>
        <end position="148"/>
    </location>
</feature>
<dbReference type="PROSITE" id="PS51094">
    <property type="entry name" value="PTS_EIIA_TYPE_2"/>
    <property type="match status" value="1"/>
</dbReference>